<dbReference type="FunFam" id="1.10.8.50:FF:000003">
    <property type="entry name" value="Formamidopyrimidine-DNA glycosylase"/>
    <property type="match status" value="1"/>
</dbReference>
<keyword evidence="5 15" id="KW-0227">DNA damage</keyword>
<dbReference type="GO" id="GO:0003690">
    <property type="term" value="F:double-stranded DNA binding"/>
    <property type="evidence" value="ECO:0007669"/>
    <property type="project" value="UniProtKB-ARBA"/>
</dbReference>
<evidence type="ECO:0000313" key="20">
    <source>
        <dbReference type="Proteomes" id="UP000076878"/>
    </source>
</evidence>
<dbReference type="Pfam" id="PF01149">
    <property type="entry name" value="Fapy_DNA_glyco"/>
    <property type="match status" value="1"/>
</dbReference>
<dbReference type="RefSeq" id="WP_068621211.1">
    <property type="nucleotide sequence ID" value="NZ_FJNB01000002.1"/>
</dbReference>
<reference evidence="18 20" key="1">
    <citation type="submission" date="2016-02" db="EMBL/GenBank/DDBJ databases">
        <authorList>
            <person name="Wen L."/>
            <person name="He K."/>
            <person name="Yang H."/>
        </authorList>
    </citation>
    <scope>NUCLEOTIDE SEQUENCE [LARGE SCALE GENOMIC DNA]</scope>
    <source>
        <strain evidence="18">Trichococcus_R210</strain>
    </source>
</reference>
<dbReference type="SUPFAM" id="SSF81624">
    <property type="entry name" value="N-terminal domain of MutM-like DNA repair proteins"/>
    <property type="match status" value="1"/>
</dbReference>
<dbReference type="Gene3D" id="1.10.8.50">
    <property type="match status" value="1"/>
</dbReference>
<evidence type="ECO:0000256" key="10">
    <source>
        <dbReference type="ARBA" id="ARBA00023204"/>
    </source>
</evidence>
<organism evidence="18 20">
    <name type="scientific">Trichococcus ilyis</name>
    <dbReference type="NCBI Taxonomy" id="640938"/>
    <lineage>
        <taxon>Bacteria</taxon>
        <taxon>Bacillati</taxon>
        <taxon>Bacillota</taxon>
        <taxon>Bacilli</taxon>
        <taxon>Lactobacillales</taxon>
        <taxon>Carnobacteriaceae</taxon>
        <taxon>Trichococcus</taxon>
    </lineage>
</organism>
<evidence type="ECO:0000256" key="6">
    <source>
        <dbReference type="ARBA" id="ARBA00022771"/>
    </source>
</evidence>
<evidence type="ECO:0000256" key="15">
    <source>
        <dbReference type="HAMAP-Rule" id="MF_00103"/>
    </source>
</evidence>
<dbReference type="SUPFAM" id="SSF57716">
    <property type="entry name" value="Glucocorticoid receptor-like (DNA-binding domain)"/>
    <property type="match status" value="1"/>
</dbReference>
<feature type="binding site" evidence="15">
    <location>
        <position position="93"/>
    </location>
    <ligand>
        <name>DNA</name>
        <dbReference type="ChEBI" id="CHEBI:16991"/>
    </ligand>
</feature>
<evidence type="ECO:0000256" key="12">
    <source>
        <dbReference type="ARBA" id="ARBA00023268"/>
    </source>
</evidence>
<evidence type="ECO:0000256" key="4">
    <source>
        <dbReference type="ARBA" id="ARBA00022723"/>
    </source>
</evidence>
<dbReference type="EC" id="4.2.99.18" evidence="15"/>
<evidence type="ECO:0000256" key="14">
    <source>
        <dbReference type="ARBA" id="ARBA00044632"/>
    </source>
</evidence>
<dbReference type="InterPro" id="IPR010663">
    <property type="entry name" value="Znf_FPG/IleRS"/>
</dbReference>
<dbReference type="GO" id="GO:0034039">
    <property type="term" value="F:8-oxo-7,8-dihydroguanine DNA N-glycosylase activity"/>
    <property type="evidence" value="ECO:0007669"/>
    <property type="project" value="TreeGrafter"/>
</dbReference>
<keyword evidence="13 15" id="KW-0326">Glycosidase</keyword>
<dbReference type="EMBL" id="FNYT01000022">
    <property type="protein sequence ID" value="SEJ69466.1"/>
    <property type="molecule type" value="Genomic_DNA"/>
</dbReference>
<evidence type="ECO:0000256" key="3">
    <source>
        <dbReference type="ARBA" id="ARBA00011245"/>
    </source>
</evidence>
<dbReference type="SMART" id="SM01232">
    <property type="entry name" value="H2TH"/>
    <property type="match status" value="1"/>
</dbReference>
<dbReference type="GO" id="GO:0008270">
    <property type="term" value="F:zinc ion binding"/>
    <property type="evidence" value="ECO:0007669"/>
    <property type="project" value="UniProtKB-UniRule"/>
</dbReference>
<dbReference type="Pfam" id="PF06831">
    <property type="entry name" value="H2TH"/>
    <property type="match status" value="1"/>
</dbReference>
<dbReference type="AlphaFoldDB" id="A0A143YCW3"/>
<evidence type="ECO:0000256" key="1">
    <source>
        <dbReference type="ARBA" id="ARBA00001668"/>
    </source>
</evidence>
<comment type="catalytic activity">
    <reaction evidence="14 15">
        <text>2'-deoxyribonucleotide-(2'-deoxyribose 5'-phosphate)-2'-deoxyribonucleotide-DNA = a 3'-end 2'-deoxyribonucleotide-(2,3-dehydro-2,3-deoxyribose 5'-phosphate)-DNA + a 5'-end 5'-phospho-2'-deoxyribonucleoside-DNA + H(+)</text>
        <dbReference type="Rhea" id="RHEA:66592"/>
        <dbReference type="Rhea" id="RHEA-COMP:13180"/>
        <dbReference type="Rhea" id="RHEA-COMP:16897"/>
        <dbReference type="Rhea" id="RHEA-COMP:17067"/>
        <dbReference type="ChEBI" id="CHEBI:15378"/>
        <dbReference type="ChEBI" id="CHEBI:136412"/>
        <dbReference type="ChEBI" id="CHEBI:157695"/>
        <dbReference type="ChEBI" id="CHEBI:167181"/>
        <dbReference type="EC" id="4.2.99.18"/>
    </reaction>
</comment>
<dbReference type="STRING" id="640938.TR210_502"/>
<comment type="caution">
    <text evidence="15">Lacks conserved residue(s) required for the propagation of feature annotation.</text>
</comment>
<keyword evidence="21" id="KW-1185">Reference proteome</keyword>
<evidence type="ECO:0000256" key="7">
    <source>
        <dbReference type="ARBA" id="ARBA00022801"/>
    </source>
</evidence>
<dbReference type="PANTHER" id="PTHR22993:SF9">
    <property type="entry name" value="FORMAMIDOPYRIMIDINE-DNA GLYCOSYLASE"/>
    <property type="match status" value="1"/>
</dbReference>
<feature type="active site" description="Proton donor; for beta-elimination activity" evidence="15">
    <location>
        <position position="60"/>
    </location>
</feature>
<dbReference type="InterPro" id="IPR012319">
    <property type="entry name" value="FPG_cat"/>
</dbReference>
<dbReference type="HAMAP" id="MF_00103">
    <property type="entry name" value="Fapy_DNA_glycosyl"/>
    <property type="match status" value="1"/>
</dbReference>
<dbReference type="InterPro" id="IPR020629">
    <property type="entry name" value="FPG_Glyclase"/>
</dbReference>
<accession>A0A143YCW3</accession>
<evidence type="ECO:0000256" key="5">
    <source>
        <dbReference type="ARBA" id="ARBA00022763"/>
    </source>
</evidence>
<feature type="domain" description="FPG-type" evidence="16">
    <location>
        <begin position="240"/>
        <end position="274"/>
    </location>
</feature>
<dbReference type="OrthoDB" id="9800855at2"/>
<dbReference type="NCBIfam" id="NF002211">
    <property type="entry name" value="PRK01103.1"/>
    <property type="match status" value="1"/>
</dbReference>
<feature type="binding site" evidence="15">
    <location>
        <position position="112"/>
    </location>
    <ligand>
        <name>DNA</name>
        <dbReference type="ChEBI" id="CHEBI:16991"/>
    </ligand>
</feature>
<dbReference type="GO" id="GO:0003684">
    <property type="term" value="F:damaged DNA binding"/>
    <property type="evidence" value="ECO:0007669"/>
    <property type="project" value="InterPro"/>
</dbReference>
<evidence type="ECO:0000256" key="11">
    <source>
        <dbReference type="ARBA" id="ARBA00023239"/>
    </source>
</evidence>
<protein>
    <recommendedName>
        <fullName evidence="15">Formamidopyrimidine-DNA glycosylase</fullName>
        <shortName evidence="15">Fapy-DNA glycosylase</shortName>
        <ecNumber evidence="15">3.2.2.23</ecNumber>
    </recommendedName>
    <alternativeName>
        <fullName evidence="15">DNA-(apurinic or apyrimidinic site) lyase MutM</fullName>
        <shortName evidence="15">AP lyase MutM</shortName>
        <ecNumber evidence="15">4.2.99.18</ecNumber>
    </alternativeName>
</protein>
<dbReference type="PROSITE" id="PS01242">
    <property type="entry name" value="ZF_FPG_1"/>
    <property type="match status" value="1"/>
</dbReference>
<proteinExistence type="inferred from homology"/>
<keyword evidence="9 15" id="KW-0238">DNA-binding</keyword>
<dbReference type="Pfam" id="PF06827">
    <property type="entry name" value="zf-FPG_IleRS"/>
    <property type="match status" value="1"/>
</dbReference>
<dbReference type="SUPFAM" id="SSF46946">
    <property type="entry name" value="S13-like H2TH domain"/>
    <property type="match status" value="1"/>
</dbReference>
<sequence>MPELPEVETIRKGLINLVGGAVITDVAVFWDRMITPPFSTERFKTVLRGEQIHTIERRGKYLIFLLDHWAMISHLRMEGKYEVSESGEPLKKHTHVIFYLADGRQLRYLDVRKFGKFTLLPIEKRDDYEPFKKMGPEPTVDFFKLSKFKKDLSKSHRAIKAVILDQNIVAGVGNIYADESLFQARIHPLQAADTIGPAAAKRLHEAIIDVISRSVEAGGSTIRTYKNTLGEAGKFQVSLAVYGQTGQPCPNCGHQIEKIRVAQRGTHYCPHCQQMPRVRTKATDSTDIAYKGAR</sequence>
<dbReference type="CDD" id="cd08966">
    <property type="entry name" value="EcFpg-like_N"/>
    <property type="match status" value="1"/>
</dbReference>
<reference evidence="19 21" key="2">
    <citation type="submission" date="2016-10" db="EMBL/GenBank/DDBJ databases">
        <authorList>
            <person name="Varghese N."/>
            <person name="Submissions S."/>
        </authorList>
    </citation>
    <scope>NUCLEOTIDE SEQUENCE [LARGE SCALE GENOMIC DNA]</scope>
    <source>
        <strain evidence="19 21">DSM 22150</strain>
    </source>
</reference>
<dbReference type="GO" id="GO:0006284">
    <property type="term" value="P:base-excision repair"/>
    <property type="evidence" value="ECO:0007669"/>
    <property type="project" value="InterPro"/>
</dbReference>
<dbReference type="PROSITE" id="PS51066">
    <property type="entry name" value="ZF_FPG_2"/>
    <property type="match status" value="1"/>
</dbReference>
<feature type="active site" description="Proton donor; for delta-elimination activity" evidence="15">
    <location>
        <position position="264"/>
    </location>
</feature>
<evidence type="ECO:0000313" key="21">
    <source>
        <dbReference type="Proteomes" id="UP000199280"/>
    </source>
</evidence>
<keyword evidence="4 15" id="KW-0479">Metal-binding</keyword>
<dbReference type="Proteomes" id="UP000199280">
    <property type="component" value="Unassembled WGS sequence"/>
</dbReference>
<dbReference type="PROSITE" id="PS51068">
    <property type="entry name" value="FPG_CAT"/>
    <property type="match status" value="1"/>
</dbReference>
<feature type="active site" description="Proton donor" evidence="15">
    <location>
        <position position="3"/>
    </location>
</feature>
<dbReference type="EMBL" id="FJNB01000002">
    <property type="protein sequence ID" value="CZQ85873.1"/>
    <property type="molecule type" value="Genomic_DNA"/>
</dbReference>
<evidence type="ECO:0000256" key="8">
    <source>
        <dbReference type="ARBA" id="ARBA00022833"/>
    </source>
</evidence>
<evidence type="ECO:0000256" key="9">
    <source>
        <dbReference type="ARBA" id="ARBA00023125"/>
    </source>
</evidence>
<dbReference type="Proteomes" id="UP000076878">
    <property type="component" value="Unassembled WGS sequence"/>
</dbReference>
<dbReference type="Gene3D" id="3.20.190.10">
    <property type="entry name" value="MutM-like, N-terminal"/>
    <property type="match status" value="1"/>
</dbReference>
<dbReference type="EC" id="3.2.2.23" evidence="15"/>
<comment type="function">
    <text evidence="15">Involved in base excision repair of DNA damaged by oxidation or by mutagenic agents. Acts as DNA glycosylase that recognizes and removes damaged bases. Has a preference for oxidized purines, such as 7,8-dihydro-8-oxoguanine (8-oxoG). Has AP (apurinic/apyrimidinic) lyase activity and introduces nicks in the DNA strand. Cleaves the DNA backbone by beta-delta elimination to generate a single-strand break at the site of the removed base with both 3'- and 5'-phosphates.</text>
</comment>
<keyword evidence="11 15" id="KW-0456">Lyase</keyword>
<evidence type="ECO:0000256" key="2">
    <source>
        <dbReference type="ARBA" id="ARBA00009409"/>
    </source>
</evidence>
<comment type="cofactor">
    <cofactor evidence="15">
        <name>Zn(2+)</name>
        <dbReference type="ChEBI" id="CHEBI:29105"/>
    </cofactor>
    <text evidence="15">Binds 1 zinc ion per subunit.</text>
</comment>
<keyword evidence="10 15" id="KW-0234">DNA repair</keyword>
<keyword evidence="12 15" id="KW-0511">Multifunctional enzyme</keyword>
<dbReference type="InterPro" id="IPR035937">
    <property type="entry name" value="FPG_N"/>
</dbReference>
<evidence type="ECO:0000313" key="18">
    <source>
        <dbReference type="EMBL" id="CZQ85873.1"/>
    </source>
</evidence>
<dbReference type="PANTHER" id="PTHR22993">
    <property type="entry name" value="FORMAMIDOPYRIMIDINE-DNA GLYCOSYLASE"/>
    <property type="match status" value="1"/>
</dbReference>
<evidence type="ECO:0000259" key="17">
    <source>
        <dbReference type="PROSITE" id="PS51068"/>
    </source>
</evidence>
<evidence type="ECO:0000256" key="13">
    <source>
        <dbReference type="ARBA" id="ARBA00023295"/>
    </source>
</evidence>
<dbReference type="InterPro" id="IPR015887">
    <property type="entry name" value="DNA_glyclase_Znf_dom_DNA_BS"/>
</dbReference>
<evidence type="ECO:0000313" key="19">
    <source>
        <dbReference type="EMBL" id="SEJ69466.1"/>
    </source>
</evidence>
<comment type="catalytic activity">
    <reaction evidence="1 15">
        <text>Hydrolysis of DNA containing ring-opened 7-methylguanine residues, releasing 2,6-diamino-4-hydroxy-5-(N-methyl)formamidopyrimidine.</text>
        <dbReference type="EC" id="3.2.2.23"/>
    </reaction>
</comment>
<feature type="domain" description="Formamidopyrimidine-DNA glycosylase catalytic" evidence="17">
    <location>
        <begin position="2"/>
        <end position="115"/>
    </location>
</feature>
<dbReference type="InterPro" id="IPR000214">
    <property type="entry name" value="Znf_DNA_glyclase/AP_lyase"/>
</dbReference>
<dbReference type="NCBIfam" id="TIGR00577">
    <property type="entry name" value="fpg"/>
    <property type="match status" value="1"/>
</dbReference>
<dbReference type="GO" id="GO:0140078">
    <property type="term" value="F:class I DNA-(apurinic or apyrimidinic site) endonuclease activity"/>
    <property type="evidence" value="ECO:0007669"/>
    <property type="project" value="UniProtKB-EC"/>
</dbReference>
<feature type="active site" description="Schiff-base intermediate with DNA" evidence="15">
    <location>
        <position position="2"/>
    </location>
</feature>
<dbReference type="SMART" id="SM00898">
    <property type="entry name" value="Fapy_DNA_glyco"/>
    <property type="match status" value="1"/>
</dbReference>
<evidence type="ECO:0000259" key="16">
    <source>
        <dbReference type="PROSITE" id="PS51066"/>
    </source>
</evidence>
<keyword evidence="7 15" id="KW-0378">Hydrolase</keyword>
<keyword evidence="8 15" id="KW-0862">Zinc</keyword>
<dbReference type="InterPro" id="IPR015886">
    <property type="entry name" value="H2TH_FPG"/>
</dbReference>
<name>A0A143YCW3_9LACT</name>
<dbReference type="InterPro" id="IPR010979">
    <property type="entry name" value="Ribosomal_uS13-like_H2TH"/>
</dbReference>
<comment type="similarity">
    <text evidence="2 15">Belongs to the FPG family.</text>
</comment>
<keyword evidence="6 15" id="KW-0863">Zinc-finger</keyword>
<gene>
    <name evidence="15" type="primary">mutM</name>
    <name evidence="15" type="synonym">fpg</name>
    <name evidence="19" type="ORF">SAMN05216375_12231</name>
    <name evidence="18" type="ORF">TR210_502</name>
</gene>
<comment type="subunit">
    <text evidence="3 15">Monomer.</text>
</comment>